<comment type="caution">
    <text evidence="3">The sequence shown here is derived from an EMBL/GenBank/DDBJ whole genome shotgun (WGS) entry which is preliminary data.</text>
</comment>
<dbReference type="Proteomes" id="UP000321577">
    <property type="component" value="Unassembled WGS sequence"/>
</dbReference>
<dbReference type="InterPro" id="IPR001173">
    <property type="entry name" value="Glyco_trans_2-like"/>
</dbReference>
<dbReference type="RefSeq" id="WP_146851092.1">
    <property type="nucleotide sequence ID" value="NZ_BKAG01000018.1"/>
</dbReference>
<proteinExistence type="inferred from homology"/>
<protein>
    <submittedName>
        <fullName evidence="3">LPS biosynthesis protein</fullName>
    </submittedName>
</protein>
<keyword evidence="4" id="KW-1185">Reference proteome</keyword>
<evidence type="ECO:0000256" key="1">
    <source>
        <dbReference type="ARBA" id="ARBA00038494"/>
    </source>
</evidence>
<accession>A0A512M9V0</accession>
<feature type="domain" description="Glycosyltransferase 2-like" evidence="2">
    <location>
        <begin position="10"/>
        <end position="112"/>
    </location>
</feature>
<evidence type="ECO:0000259" key="2">
    <source>
        <dbReference type="Pfam" id="PF00535"/>
    </source>
</evidence>
<dbReference type="Gene3D" id="3.90.550.10">
    <property type="entry name" value="Spore Coat Polysaccharide Biosynthesis Protein SpsA, Chain A"/>
    <property type="match status" value="1"/>
</dbReference>
<dbReference type="PANTHER" id="PTHR43630:SF2">
    <property type="entry name" value="GLYCOSYLTRANSFERASE"/>
    <property type="match status" value="1"/>
</dbReference>
<dbReference type="Pfam" id="PF00535">
    <property type="entry name" value="Glycos_transf_2"/>
    <property type="match status" value="1"/>
</dbReference>
<sequence>MNLADITPLVLTWNEAPNLERTLARLAWAREVVVLDSGSTDTTREIAARFPNVRFEVRAFDDHTKQWNHGVDATSTAWVLALDADYVLGEGFEKELAALDGAVDAYDAGFRYLIFGQALRGSLYPPRAVLFQKSRCRYVQDGHTQLLHVPGVLGHLTSKIDHDDRKPLTRWLSSQDKYALLEAEKLRAADRSKLRMQDKLRLTCWAAVPASLIYTLLVKGTIWDGWRGWYYALQRVIAEMLLALRLIERKLNHD</sequence>
<gene>
    <name evidence="3" type="ORF">BGE01nite_28090</name>
</gene>
<dbReference type="OrthoDB" id="9815923at2"/>
<organism evidence="3 4">
    <name type="scientific">Brevifollis gellanilyticus</name>
    <dbReference type="NCBI Taxonomy" id="748831"/>
    <lineage>
        <taxon>Bacteria</taxon>
        <taxon>Pseudomonadati</taxon>
        <taxon>Verrucomicrobiota</taxon>
        <taxon>Verrucomicrobiia</taxon>
        <taxon>Verrucomicrobiales</taxon>
        <taxon>Verrucomicrobiaceae</taxon>
    </lineage>
</organism>
<comment type="similarity">
    <text evidence="1">Belongs to the glycosyltransferase 2 family. WaaE/KdtX subfamily.</text>
</comment>
<reference evidence="3 4" key="1">
    <citation type="submission" date="2019-07" db="EMBL/GenBank/DDBJ databases">
        <title>Whole genome shotgun sequence of Brevifollis gellanilyticus NBRC 108608.</title>
        <authorList>
            <person name="Hosoyama A."/>
            <person name="Uohara A."/>
            <person name="Ohji S."/>
            <person name="Ichikawa N."/>
        </authorList>
    </citation>
    <scope>NUCLEOTIDE SEQUENCE [LARGE SCALE GENOMIC DNA]</scope>
    <source>
        <strain evidence="3 4">NBRC 108608</strain>
    </source>
</reference>
<evidence type="ECO:0000313" key="3">
    <source>
        <dbReference type="EMBL" id="GEP43518.1"/>
    </source>
</evidence>
<evidence type="ECO:0000313" key="4">
    <source>
        <dbReference type="Proteomes" id="UP000321577"/>
    </source>
</evidence>
<dbReference type="AlphaFoldDB" id="A0A512M9V0"/>
<dbReference type="CDD" id="cd02511">
    <property type="entry name" value="Beta4Glucosyltransferase"/>
    <property type="match status" value="1"/>
</dbReference>
<dbReference type="EMBL" id="BKAG01000018">
    <property type="protein sequence ID" value="GEP43518.1"/>
    <property type="molecule type" value="Genomic_DNA"/>
</dbReference>
<dbReference type="InterPro" id="IPR029044">
    <property type="entry name" value="Nucleotide-diphossugar_trans"/>
</dbReference>
<dbReference type="SUPFAM" id="SSF53448">
    <property type="entry name" value="Nucleotide-diphospho-sugar transferases"/>
    <property type="match status" value="1"/>
</dbReference>
<dbReference type="PANTHER" id="PTHR43630">
    <property type="entry name" value="POLY-BETA-1,6-N-ACETYL-D-GLUCOSAMINE SYNTHASE"/>
    <property type="match status" value="1"/>
</dbReference>
<name>A0A512M9V0_9BACT</name>